<organism evidence="5 6">
    <name type="scientific">Sulfobacillus harzensis</name>
    <dbReference type="NCBI Taxonomy" id="2729629"/>
    <lineage>
        <taxon>Bacteria</taxon>
        <taxon>Bacillati</taxon>
        <taxon>Bacillota</taxon>
        <taxon>Clostridia</taxon>
        <taxon>Eubacteriales</taxon>
        <taxon>Clostridiales Family XVII. Incertae Sedis</taxon>
        <taxon>Sulfobacillus</taxon>
    </lineage>
</organism>
<dbReference type="InterPro" id="IPR015813">
    <property type="entry name" value="Pyrv/PenolPyrv_kinase-like_dom"/>
</dbReference>
<keyword evidence="3" id="KW-0456">Lyase</keyword>
<name>A0A7Y0L291_9FIRM</name>
<reference evidence="5 6" key="1">
    <citation type="submission" date="2020-04" db="EMBL/GenBank/DDBJ databases">
        <authorList>
            <person name="Zhang R."/>
            <person name="Schippers A."/>
        </authorList>
    </citation>
    <scope>NUCLEOTIDE SEQUENCE [LARGE SCALE GENOMIC DNA]</scope>
    <source>
        <strain evidence="5 6">DSM 109850</strain>
    </source>
</reference>
<evidence type="ECO:0000313" key="6">
    <source>
        <dbReference type="Proteomes" id="UP000533476"/>
    </source>
</evidence>
<dbReference type="Proteomes" id="UP000533476">
    <property type="component" value="Unassembled WGS sequence"/>
</dbReference>
<feature type="domain" description="HpcH/HpaI aldolase/citrate lyase" evidence="4">
    <location>
        <begin position="16"/>
        <end position="232"/>
    </location>
</feature>
<dbReference type="AlphaFoldDB" id="A0A7Y0L291"/>
<comment type="caution">
    <text evidence="5">The sequence shown here is derived from an EMBL/GenBank/DDBJ whole genome shotgun (WGS) entry which is preliminary data.</text>
</comment>
<dbReference type="InterPro" id="IPR050251">
    <property type="entry name" value="HpcH-HpaI_aldolase"/>
</dbReference>
<evidence type="ECO:0000256" key="1">
    <source>
        <dbReference type="ARBA" id="ARBA00005568"/>
    </source>
</evidence>
<dbReference type="InterPro" id="IPR005000">
    <property type="entry name" value="Aldolase/citrate-lyase_domain"/>
</dbReference>
<evidence type="ECO:0000256" key="2">
    <source>
        <dbReference type="ARBA" id="ARBA00022723"/>
    </source>
</evidence>
<dbReference type="Pfam" id="PF03328">
    <property type="entry name" value="HpcH_HpaI"/>
    <property type="match status" value="1"/>
</dbReference>
<dbReference type="SUPFAM" id="SSF51621">
    <property type="entry name" value="Phosphoenolpyruvate/pyruvate domain"/>
    <property type="match status" value="1"/>
</dbReference>
<evidence type="ECO:0000256" key="3">
    <source>
        <dbReference type="ARBA" id="ARBA00023239"/>
    </source>
</evidence>
<accession>A0A7Y0L291</accession>
<dbReference type="PANTHER" id="PTHR30502">
    <property type="entry name" value="2-KETO-3-DEOXY-L-RHAMNONATE ALDOLASE"/>
    <property type="match status" value="1"/>
</dbReference>
<keyword evidence="2" id="KW-0479">Metal-binding</keyword>
<comment type="similarity">
    <text evidence="1">Belongs to the HpcH/HpaI aldolase family.</text>
</comment>
<gene>
    <name evidence="5" type="ORF">HIJ39_03315</name>
</gene>
<proteinExistence type="inferred from homology"/>
<evidence type="ECO:0000313" key="5">
    <source>
        <dbReference type="EMBL" id="NMP21386.1"/>
    </source>
</evidence>
<dbReference type="PANTHER" id="PTHR30502:SF0">
    <property type="entry name" value="PHOSPHOENOLPYRUVATE CARBOXYLASE FAMILY PROTEIN"/>
    <property type="match status" value="1"/>
</dbReference>
<dbReference type="GO" id="GO:0046872">
    <property type="term" value="F:metal ion binding"/>
    <property type="evidence" value="ECO:0007669"/>
    <property type="project" value="UniProtKB-KW"/>
</dbReference>
<dbReference type="EMBL" id="JABBVZ010000007">
    <property type="protein sequence ID" value="NMP21386.1"/>
    <property type="molecule type" value="Genomic_DNA"/>
</dbReference>
<sequence length="250" mass="27276">MVLADRLRRGERGLRGIFVGAPSVDLVEMAGLGGADFVVLDAEHGTVWPAVPELLRAAEAVRVPALVRVLKGRTDMIWQALDFGAEGVLVPGIRSVDEARSALRAARYAPEGERGLAFSTRAATYGYDAGPEFLKKANRQVTVLLQVETRQAVENLKDILKLPGLNGIFVGPTDLSVAYGEESRQTERVVSLIEGIRQEAEQAGIPWGLFAGTAENHRSWRKKGSWYCATGIANLFRPALEAWLEREPLS</sequence>
<dbReference type="RefSeq" id="WP_169096684.1">
    <property type="nucleotide sequence ID" value="NZ_JABBVZ010000007.1"/>
</dbReference>
<dbReference type="InterPro" id="IPR040442">
    <property type="entry name" value="Pyrv_kinase-like_dom_sf"/>
</dbReference>
<dbReference type="GO" id="GO:0016832">
    <property type="term" value="F:aldehyde-lyase activity"/>
    <property type="evidence" value="ECO:0007669"/>
    <property type="project" value="TreeGrafter"/>
</dbReference>
<protein>
    <recommendedName>
        <fullName evidence="4">HpcH/HpaI aldolase/citrate lyase domain-containing protein</fullName>
    </recommendedName>
</protein>
<evidence type="ECO:0000259" key="4">
    <source>
        <dbReference type="Pfam" id="PF03328"/>
    </source>
</evidence>
<dbReference type="Gene3D" id="3.20.20.60">
    <property type="entry name" value="Phosphoenolpyruvate-binding domains"/>
    <property type="match status" value="1"/>
</dbReference>
<keyword evidence="6" id="KW-1185">Reference proteome</keyword>
<dbReference type="GO" id="GO:0005737">
    <property type="term" value="C:cytoplasm"/>
    <property type="evidence" value="ECO:0007669"/>
    <property type="project" value="TreeGrafter"/>
</dbReference>